<evidence type="ECO:0000313" key="5">
    <source>
        <dbReference type="Proteomes" id="UP001500804"/>
    </source>
</evidence>
<reference evidence="5" key="1">
    <citation type="journal article" date="2019" name="Int. J. Syst. Evol. Microbiol.">
        <title>The Global Catalogue of Microorganisms (GCM) 10K type strain sequencing project: providing services to taxonomists for standard genome sequencing and annotation.</title>
        <authorList>
            <consortium name="The Broad Institute Genomics Platform"/>
            <consortium name="The Broad Institute Genome Sequencing Center for Infectious Disease"/>
            <person name="Wu L."/>
            <person name="Ma J."/>
        </authorList>
    </citation>
    <scope>NUCLEOTIDE SEQUENCE [LARGE SCALE GENOMIC DNA]</scope>
    <source>
        <strain evidence="5">JCM 18302</strain>
    </source>
</reference>
<evidence type="ECO:0000313" key="4">
    <source>
        <dbReference type="EMBL" id="GAA5128954.1"/>
    </source>
</evidence>
<keyword evidence="5" id="KW-1185">Reference proteome</keyword>
<feature type="domain" description="DUF6458" evidence="3">
    <location>
        <begin position="3"/>
        <end position="55"/>
    </location>
</feature>
<dbReference type="RefSeq" id="WP_345607626.1">
    <property type="nucleotide sequence ID" value="NZ_BAABJO010000019.1"/>
</dbReference>
<dbReference type="EMBL" id="BAABJO010000019">
    <property type="protein sequence ID" value="GAA5128954.1"/>
    <property type="molecule type" value="Genomic_DNA"/>
</dbReference>
<name>A0ABP9NNQ6_9PSEU</name>
<dbReference type="InterPro" id="IPR045597">
    <property type="entry name" value="DUF6458"/>
</dbReference>
<keyword evidence="2" id="KW-1133">Transmembrane helix</keyword>
<dbReference type="Pfam" id="PF20059">
    <property type="entry name" value="DUF6458"/>
    <property type="match status" value="1"/>
</dbReference>
<dbReference type="Proteomes" id="UP001500804">
    <property type="component" value="Unassembled WGS sequence"/>
</dbReference>
<feature type="compositionally biased region" description="Basic and acidic residues" evidence="1">
    <location>
        <begin position="70"/>
        <end position="81"/>
    </location>
</feature>
<comment type="caution">
    <text evidence="4">The sequence shown here is derived from an EMBL/GenBank/DDBJ whole genome shotgun (WGS) entry which is preliminary data.</text>
</comment>
<protein>
    <recommendedName>
        <fullName evidence="3">DUF6458 domain-containing protein</fullName>
    </recommendedName>
</protein>
<evidence type="ECO:0000259" key="3">
    <source>
        <dbReference type="Pfam" id="PF20059"/>
    </source>
</evidence>
<evidence type="ECO:0000256" key="2">
    <source>
        <dbReference type="SAM" id="Phobius"/>
    </source>
</evidence>
<accession>A0ABP9NNQ6</accession>
<gene>
    <name evidence="4" type="ORF">GCM10023320_48790</name>
</gene>
<sequence>MRIGTSIGLIALGLILALAVRIDLGGIDLELIGWILTIVGVIGLVASVVLARQARPVVRREAEYPPPHTHPPDPRYPDPRY</sequence>
<feature type="region of interest" description="Disordered" evidence="1">
    <location>
        <begin position="61"/>
        <end position="81"/>
    </location>
</feature>
<proteinExistence type="predicted"/>
<keyword evidence="2" id="KW-0812">Transmembrane</keyword>
<evidence type="ECO:0000256" key="1">
    <source>
        <dbReference type="SAM" id="MobiDB-lite"/>
    </source>
</evidence>
<organism evidence="4 5">
    <name type="scientific">Pseudonocardia adelaidensis</name>
    <dbReference type="NCBI Taxonomy" id="648754"/>
    <lineage>
        <taxon>Bacteria</taxon>
        <taxon>Bacillati</taxon>
        <taxon>Actinomycetota</taxon>
        <taxon>Actinomycetes</taxon>
        <taxon>Pseudonocardiales</taxon>
        <taxon>Pseudonocardiaceae</taxon>
        <taxon>Pseudonocardia</taxon>
    </lineage>
</organism>
<keyword evidence="2" id="KW-0472">Membrane</keyword>
<feature type="transmembrane region" description="Helical" evidence="2">
    <location>
        <begin position="31"/>
        <end position="51"/>
    </location>
</feature>